<sequence>MKKNKNIIDSAIEFAQIAHSGQKRKNGEDFINHSLRVKKYLERIGIKDEFTLAAAVLHACPKEGGIALSEITKEFGEEISYIVDLLTKASTPIYYQSNTDNVENLHKLIIHMAKDIRVLLIRLADRIDNIKTADTFSNEEQIWIAKSALNIYAPIAKAVGVYYFTRELEGAALKILEPKRYHQIDQFSQRHFKNTEQELVNAKNKIEKFLNTLGTSFDVKFRTKSIYSIHKKAHHKYNKGDISKDDSFHELYDLLGIMTLLQNEKDCYNLLAFIQENWKVVQNEFDDYIANPKPNGYRTLQTAIELAPGKYCEIQIKTFDMHNHNEFGPASHFSYKYGKTSSKSQSTWIKELIEQKEKINEMIAGESKIKAFQNTTFVFTPKGQLITLPENSTPVDFAFALHTDIGKGCSGALINGKMVSLNTPLSSGDTIEIQVSKKHTPSQDWLKFVKTAEAKRQIKKFTKKSLQ</sequence>
<dbReference type="InterPro" id="IPR007685">
    <property type="entry name" value="RelA_SpoT"/>
</dbReference>
<protein>
    <recommendedName>
        <fullName evidence="2">TGS domain-containing protein</fullName>
    </recommendedName>
</protein>
<dbReference type="Gene3D" id="1.10.3210.10">
    <property type="entry name" value="Hypothetical protein af1432"/>
    <property type="match status" value="1"/>
</dbReference>
<dbReference type="SUPFAM" id="SSF81301">
    <property type="entry name" value="Nucleotidyltransferase"/>
    <property type="match status" value="1"/>
</dbReference>
<dbReference type="InterPro" id="IPR012676">
    <property type="entry name" value="TGS-like"/>
</dbReference>
<dbReference type="Gene3D" id="3.30.460.10">
    <property type="entry name" value="Beta Polymerase, domain 2"/>
    <property type="match status" value="1"/>
</dbReference>
<dbReference type="SMART" id="SM00954">
    <property type="entry name" value="RelA_SpoT"/>
    <property type="match status" value="1"/>
</dbReference>
<gene>
    <name evidence="3" type="ORF">CO058_03070</name>
</gene>
<dbReference type="Pfam" id="PF13328">
    <property type="entry name" value="HD_4"/>
    <property type="match status" value="1"/>
</dbReference>
<dbReference type="InterPro" id="IPR033655">
    <property type="entry name" value="TGS_RelA/SpoT"/>
</dbReference>
<evidence type="ECO:0000256" key="1">
    <source>
        <dbReference type="ARBA" id="ARBA00007476"/>
    </source>
</evidence>
<dbReference type="GO" id="GO:0005886">
    <property type="term" value="C:plasma membrane"/>
    <property type="evidence" value="ECO:0007669"/>
    <property type="project" value="TreeGrafter"/>
</dbReference>
<evidence type="ECO:0000313" key="4">
    <source>
        <dbReference type="Proteomes" id="UP000229756"/>
    </source>
</evidence>
<organism evidence="3 4">
    <name type="scientific">candidate division WWE3 bacterium CG_4_9_14_0_2_um_filter_35_11</name>
    <dbReference type="NCBI Taxonomy" id="1975077"/>
    <lineage>
        <taxon>Bacteria</taxon>
        <taxon>Katanobacteria</taxon>
    </lineage>
</organism>
<dbReference type="GO" id="GO:0015969">
    <property type="term" value="P:guanosine tetraphosphate metabolic process"/>
    <property type="evidence" value="ECO:0007669"/>
    <property type="project" value="InterPro"/>
</dbReference>
<dbReference type="AlphaFoldDB" id="A0A2M8ELA3"/>
<feature type="domain" description="TGS" evidence="2">
    <location>
        <begin position="374"/>
        <end position="435"/>
    </location>
</feature>
<dbReference type="Proteomes" id="UP000229756">
    <property type="component" value="Unassembled WGS sequence"/>
</dbReference>
<comment type="similarity">
    <text evidence="1">Belongs to the RelA/SpoT family.</text>
</comment>
<name>A0A2M8ELA3_UNCKA</name>
<dbReference type="PANTHER" id="PTHR21262">
    <property type="entry name" value="GUANOSINE-3',5'-BIS DIPHOSPHATE 3'-PYROPHOSPHOHYDROLASE"/>
    <property type="match status" value="1"/>
</dbReference>
<dbReference type="FunFam" id="3.10.20.30:FF:000002">
    <property type="entry name" value="GTP pyrophosphokinase (RelA/SpoT)"/>
    <property type="match status" value="1"/>
</dbReference>
<dbReference type="PANTHER" id="PTHR21262:SF31">
    <property type="entry name" value="GTP PYROPHOSPHOKINASE"/>
    <property type="match status" value="1"/>
</dbReference>
<dbReference type="EMBL" id="PFSJ01000023">
    <property type="protein sequence ID" value="PJC23511.1"/>
    <property type="molecule type" value="Genomic_DNA"/>
</dbReference>
<dbReference type="CDD" id="cd01668">
    <property type="entry name" value="TGS_RSH"/>
    <property type="match status" value="1"/>
</dbReference>
<evidence type="ECO:0000313" key="3">
    <source>
        <dbReference type="EMBL" id="PJC23511.1"/>
    </source>
</evidence>
<proteinExistence type="inferred from homology"/>
<dbReference type="PROSITE" id="PS51880">
    <property type="entry name" value="TGS"/>
    <property type="match status" value="1"/>
</dbReference>
<dbReference type="SUPFAM" id="SSF109604">
    <property type="entry name" value="HD-domain/PDEase-like"/>
    <property type="match status" value="1"/>
</dbReference>
<dbReference type="InterPro" id="IPR012675">
    <property type="entry name" value="Beta-grasp_dom_sf"/>
</dbReference>
<dbReference type="InterPro" id="IPR043519">
    <property type="entry name" value="NT_sf"/>
</dbReference>
<dbReference type="CDD" id="cd05399">
    <property type="entry name" value="NT_Rel-Spo_like"/>
    <property type="match status" value="1"/>
</dbReference>
<dbReference type="Pfam" id="PF04607">
    <property type="entry name" value="RelA_SpoT"/>
    <property type="match status" value="1"/>
</dbReference>
<dbReference type="Gene3D" id="3.10.20.30">
    <property type="match status" value="1"/>
</dbReference>
<comment type="caution">
    <text evidence="3">The sequence shown here is derived from an EMBL/GenBank/DDBJ whole genome shotgun (WGS) entry which is preliminary data.</text>
</comment>
<dbReference type="Pfam" id="PF02824">
    <property type="entry name" value="TGS"/>
    <property type="match status" value="1"/>
</dbReference>
<dbReference type="InterPro" id="IPR004095">
    <property type="entry name" value="TGS"/>
</dbReference>
<reference evidence="4" key="1">
    <citation type="submission" date="2017-09" db="EMBL/GenBank/DDBJ databases">
        <title>Depth-based differentiation of microbial function through sediment-hosted aquifers and enrichment of novel symbionts in the deep terrestrial subsurface.</title>
        <authorList>
            <person name="Probst A.J."/>
            <person name="Ladd B."/>
            <person name="Jarett J.K."/>
            <person name="Geller-Mcgrath D.E."/>
            <person name="Sieber C.M.K."/>
            <person name="Emerson J.B."/>
            <person name="Anantharaman K."/>
            <person name="Thomas B.C."/>
            <person name="Malmstrom R."/>
            <person name="Stieglmeier M."/>
            <person name="Klingl A."/>
            <person name="Woyke T."/>
            <person name="Ryan C.M."/>
            <person name="Banfield J.F."/>
        </authorList>
    </citation>
    <scope>NUCLEOTIDE SEQUENCE [LARGE SCALE GENOMIC DNA]</scope>
</reference>
<dbReference type="SUPFAM" id="SSF81271">
    <property type="entry name" value="TGS-like"/>
    <property type="match status" value="1"/>
</dbReference>
<evidence type="ECO:0000259" key="2">
    <source>
        <dbReference type="PROSITE" id="PS51880"/>
    </source>
</evidence>
<accession>A0A2M8ELA3</accession>